<dbReference type="AlphaFoldDB" id="B3N1P4"/>
<gene>
    <name evidence="1" type="primary">Dana\GF20746</name>
    <name evidence="1" type="synonym">dana_GLEANR_3991</name>
    <name evidence="1" type="ORF">GF20746</name>
</gene>
<name>B3N1P4_DROAN</name>
<organism evidence="1 2">
    <name type="scientific">Drosophila ananassae</name>
    <name type="common">Fruit fly</name>
    <dbReference type="NCBI Taxonomy" id="7217"/>
    <lineage>
        <taxon>Eukaryota</taxon>
        <taxon>Metazoa</taxon>
        <taxon>Ecdysozoa</taxon>
        <taxon>Arthropoda</taxon>
        <taxon>Hexapoda</taxon>
        <taxon>Insecta</taxon>
        <taxon>Pterygota</taxon>
        <taxon>Neoptera</taxon>
        <taxon>Endopterygota</taxon>
        <taxon>Diptera</taxon>
        <taxon>Brachycera</taxon>
        <taxon>Muscomorpha</taxon>
        <taxon>Ephydroidea</taxon>
        <taxon>Drosophilidae</taxon>
        <taxon>Drosophila</taxon>
        <taxon>Sophophora</taxon>
    </lineage>
</organism>
<dbReference type="OrthoDB" id="7812215at2759"/>
<dbReference type="Proteomes" id="UP000007801">
    <property type="component" value="Unassembled WGS sequence"/>
</dbReference>
<keyword evidence="2" id="KW-1185">Reference proteome</keyword>
<protein>
    <submittedName>
        <fullName evidence="1">Uncharacterized protein</fullName>
    </submittedName>
</protein>
<dbReference type="PANTHER" id="PTHR20977">
    <property type="entry name" value="AT13385P-RELATED"/>
    <property type="match status" value="1"/>
</dbReference>
<dbReference type="eggNOG" id="ENOG502TDPP">
    <property type="taxonomic scope" value="Eukaryota"/>
</dbReference>
<dbReference type="Pfam" id="PF07248">
    <property type="entry name" value="DUF1431"/>
    <property type="match status" value="1"/>
</dbReference>
<dbReference type="GeneID" id="6503438"/>
<dbReference type="HOGENOM" id="CLU_079998_0_0_1"/>
<dbReference type="KEGG" id="dan:6503438"/>
<dbReference type="STRING" id="7217.B3N1P4"/>
<dbReference type="InterPro" id="IPR006611">
    <property type="entry name" value="DUF1431_DROsp"/>
</dbReference>
<accession>B3N1P4</accession>
<dbReference type="EMBL" id="CH902661">
    <property type="protein sequence ID" value="EDV34013.1"/>
    <property type="molecule type" value="Genomic_DNA"/>
</dbReference>
<proteinExistence type="predicted"/>
<sequence>MVFNIKIVGGLLSSTFKSQGILKISNRFGSGCAKKGGKDRCPKVNKNYPCGRPEAEPEIKKSKQKALKSMWLNPFCDPEDTYCPFNPRFDDIYYVESDKAKRKYWQTWVACPPINIKPKKICCYAQAKPAPVKRRKRAARPTTACPQPCPDPQPGSCPKIPRRCHREGRVPSKCHKNRAPADCVKPLTPYPSYSECKKRKLDPLHPKECACTVVPMLCEVWAMYRKNALARSKKSSQ</sequence>
<dbReference type="OMA" id="QTWVSCP"/>
<evidence type="ECO:0000313" key="1">
    <source>
        <dbReference type="EMBL" id="EDV34013.1"/>
    </source>
</evidence>
<dbReference type="SMART" id="SM00689">
    <property type="entry name" value="DM6"/>
    <property type="match status" value="1"/>
</dbReference>
<dbReference type="PANTHER" id="PTHR20977:SF0">
    <property type="entry name" value="AT13385P-RELATED"/>
    <property type="match status" value="1"/>
</dbReference>
<evidence type="ECO:0000313" key="2">
    <source>
        <dbReference type="Proteomes" id="UP000007801"/>
    </source>
</evidence>
<reference evidence="1 2" key="1">
    <citation type="journal article" date="2007" name="Nature">
        <title>Evolution of genes and genomes on the Drosophila phylogeny.</title>
        <authorList>
            <consortium name="Drosophila 12 Genomes Consortium"/>
            <person name="Clark A.G."/>
            <person name="Eisen M.B."/>
            <person name="Smith D.R."/>
            <person name="Bergman C.M."/>
            <person name="Oliver B."/>
            <person name="Markow T.A."/>
            <person name="Kaufman T.C."/>
            <person name="Kellis M."/>
            <person name="Gelbart W."/>
            <person name="Iyer V.N."/>
            <person name="Pollard D.A."/>
            <person name="Sackton T.B."/>
            <person name="Larracuente A.M."/>
            <person name="Singh N.D."/>
            <person name="Abad J.P."/>
            <person name="Abt D.N."/>
            <person name="Adryan B."/>
            <person name="Aguade M."/>
            <person name="Akashi H."/>
            <person name="Anderson W.W."/>
            <person name="Aquadro C.F."/>
            <person name="Ardell D.H."/>
            <person name="Arguello R."/>
            <person name="Artieri C.G."/>
            <person name="Barbash D.A."/>
            <person name="Barker D."/>
            <person name="Barsanti P."/>
            <person name="Batterham P."/>
            <person name="Batzoglou S."/>
            <person name="Begun D."/>
            <person name="Bhutkar A."/>
            <person name="Blanco E."/>
            <person name="Bosak S.A."/>
            <person name="Bradley R.K."/>
            <person name="Brand A.D."/>
            <person name="Brent M.R."/>
            <person name="Brooks A.N."/>
            <person name="Brown R.H."/>
            <person name="Butlin R.K."/>
            <person name="Caggese C."/>
            <person name="Calvi B.R."/>
            <person name="Bernardo de Carvalho A."/>
            <person name="Caspi A."/>
            <person name="Castrezana S."/>
            <person name="Celniker S.E."/>
            <person name="Chang J.L."/>
            <person name="Chapple C."/>
            <person name="Chatterji S."/>
            <person name="Chinwalla A."/>
            <person name="Civetta A."/>
            <person name="Clifton S.W."/>
            <person name="Comeron J.M."/>
            <person name="Costello J.C."/>
            <person name="Coyne J.A."/>
            <person name="Daub J."/>
            <person name="David R.G."/>
            <person name="Delcher A.L."/>
            <person name="Delehaunty K."/>
            <person name="Do C.B."/>
            <person name="Ebling H."/>
            <person name="Edwards K."/>
            <person name="Eickbush T."/>
            <person name="Evans J.D."/>
            <person name="Filipski A."/>
            <person name="Findeiss S."/>
            <person name="Freyhult E."/>
            <person name="Fulton L."/>
            <person name="Fulton R."/>
            <person name="Garcia A.C."/>
            <person name="Gardiner A."/>
            <person name="Garfield D.A."/>
            <person name="Garvin B.E."/>
            <person name="Gibson G."/>
            <person name="Gilbert D."/>
            <person name="Gnerre S."/>
            <person name="Godfrey J."/>
            <person name="Good R."/>
            <person name="Gotea V."/>
            <person name="Gravely B."/>
            <person name="Greenberg A.J."/>
            <person name="Griffiths-Jones S."/>
            <person name="Gross S."/>
            <person name="Guigo R."/>
            <person name="Gustafson E.A."/>
            <person name="Haerty W."/>
            <person name="Hahn M.W."/>
            <person name="Halligan D.L."/>
            <person name="Halpern A.L."/>
            <person name="Halter G.M."/>
            <person name="Han M.V."/>
            <person name="Heger A."/>
            <person name="Hillier L."/>
            <person name="Hinrichs A.S."/>
            <person name="Holmes I."/>
            <person name="Hoskins R.A."/>
            <person name="Hubisz M.J."/>
            <person name="Hultmark D."/>
            <person name="Huntley M.A."/>
            <person name="Jaffe D.B."/>
            <person name="Jagadeeshan S."/>
            <person name="Jeck W.R."/>
            <person name="Johnson J."/>
            <person name="Jones C.D."/>
            <person name="Jordan W.C."/>
            <person name="Karpen G.H."/>
            <person name="Kataoka E."/>
            <person name="Keightley P.D."/>
            <person name="Kheradpour P."/>
            <person name="Kirkness E.F."/>
            <person name="Koerich L.B."/>
            <person name="Kristiansen K."/>
            <person name="Kudrna D."/>
            <person name="Kulathinal R.J."/>
            <person name="Kumar S."/>
            <person name="Kwok R."/>
            <person name="Lander E."/>
            <person name="Langley C.H."/>
            <person name="Lapoint R."/>
            <person name="Lazzaro B.P."/>
            <person name="Lee S.J."/>
            <person name="Levesque L."/>
            <person name="Li R."/>
            <person name="Lin C.F."/>
            <person name="Lin M.F."/>
            <person name="Lindblad-Toh K."/>
            <person name="Llopart A."/>
            <person name="Long M."/>
            <person name="Low L."/>
            <person name="Lozovsky E."/>
            <person name="Lu J."/>
            <person name="Luo M."/>
            <person name="Machado C.A."/>
            <person name="Makalowski W."/>
            <person name="Marzo M."/>
            <person name="Matsuda M."/>
            <person name="Matzkin L."/>
            <person name="McAllister B."/>
            <person name="McBride C.S."/>
            <person name="McKernan B."/>
            <person name="McKernan K."/>
            <person name="Mendez-Lago M."/>
            <person name="Minx P."/>
            <person name="Mollenhauer M.U."/>
            <person name="Montooth K."/>
            <person name="Mount S.M."/>
            <person name="Mu X."/>
            <person name="Myers E."/>
            <person name="Negre B."/>
            <person name="Newfeld S."/>
            <person name="Nielsen R."/>
            <person name="Noor M.A."/>
            <person name="O'Grady P."/>
            <person name="Pachter L."/>
            <person name="Papaceit M."/>
            <person name="Parisi M.J."/>
            <person name="Parisi M."/>
            <person name="Parts L."/>
            <person name="Pedersen J.S."/>
            <person name="Pesole G."/>
            <person name="Phillippy A.M."/>
            <person name="Ponting C.P."/>
            <person name="Pop M."/>
            <person name="Porcelli D."/>
            <person name="Powell J.R."/>
            <person name="Prohaska S."/>
            <person name="Pruitt K."/>
            <person name="Puig M."/>
            <person name="Quesneville H."/>
            <person name="Ram K.R."/>
            <person name="Rand D."/>
            <person name="Rasmussen M.D."/>
            <person name="Reed L.K."/>
            <person name="Reenan R."/>
            <person name="Reily A."/>
            <person name="Remington K.A."/>
            <person name="Rieger T.T."/>
            <person name="Ritchie M.G."/>
            <person name="Robin C."/>
            <person name="Rogers Y.H."/>
            <person name="Rohde C."/>
            <person name="Rozas J."/>
            <person name="Rubenfield M.J."/>
            <person name="Ruiz A."/>
            <person name="Russo S."/>
            <person name="Salzberg S.L."/>
            <person name="Sanchez-Gracia A."/>
            <person name="Saranga D.J."/>
            <person name="Sato H."/>
            <person name="Schaeffer S.W."/>
            <person name="Schatz M.C."/>
            <person name="Schlenke T."/>
            <person name="Schwartz R."/>
            <person name="Segarra C."/>
            <person name="Singh R.S."/>
            <person name="Sirot L."/>
            <person name="Sirota M."/>
            <person name="Sisneros N.B."/>
            <person name="Smith C.D."/>
            <person name="Smith T.F."/>
            <person name="Spieth J."/>
            <person name="Stage D.E."/>
            <person name="Stark A."/>
            <person name="Stephan W."/>
            <person name="Strausberg R.L."/>
            <person name="Strempel S."/>
            <person name="Sturgill D."/>
            <person name="Sutton G."/>
            <person name="Sutton G.G."/>
            <person name="Tao W."/>
            <person name="Teichmann S."/>
            <person name="Tobari Y.N."/>
            <person name="Tomimura Y."/>
            <person name="Tsolas J.M."/>
            <person name="Valente V.L."/>
            <person name="Venter E."/>
            <person name="Venter J.C."/>
            <person name="Vicario S."/>
            <person name="Vieira F.G."/>
            <person name="Vilella A.J."/>
            <person name="Villasante A."/>
            <person name="Walenz B."/>
            <person name="Wang J."/>
            <person name="Wasserman M."/>
            <person name="Watts T."/>
            <person name="Wilson D."/>
            <person name="Wilson R.K."/>
            <person name="Wing R.A."/>
            <person name="Wolfner M.F."/>
            <person name="Wong A."/>
            <person name="Wong G.K."/>
            <person name="Wu C.I."/>
            <person name="Wu G."/>
            <person name="Yamamoto D."/>
            <person name="Yang H.P."/>
            <person name="Yang S.P."/>
            <person name="Yorke J.A."/>
            <person name="Yoshida K."/>
            <person name="Zdobnov E."/>
            <person name="Zhang P."/>
            <person name="Zhang Y."/>
            <person name="Zimin A.V."/>
            <person name="Baldwin J."/>
            <person name="Abdouelleil A."/>
            <person name="Abdulkadir J."/>
            <person name="Abebe A."/>
            <person name="Abera B."/>
            <person name="Abreu J."/>
            <person name="Acer S.C."/>
            <person name="Aftuck L."/>
            <person name="Alexander A."/>
            <person name="An P."/>
            <person name="Anderson E."/>
            <person name="Anderson S."/>
            <person name="Arachi H."/>
            <person name="Azer M."/>
            <person name="Bachantsang P."/>
            <person name="Barry A."/>
            <person name="Bayul T."/>
            <person name="Berlin A."/>
            <person name="Bessette D."/>
            <person name="Bloom T."/>
            <person name="Blye J."/>
            <person name="Boguslavskiy L."/>
            <person name="Bonnet C."/>
            <person name="Boukhgalter B."/>
            <person name="Bourzgui I."/>
            <person name="Brown A."/>
            <person name="Cahill P."/>
            <person name="Channer S."/>
            <person name="Cheshatsang Y."/>
            <person name="Chuda L."/>
            <person name="Citroen M."/>
            <person name="Collymore A."/>
            <person name="Cooke P."/>
            <person name="Costello M."/>
            <person name="D'Aco K."/>
            <person name="Daza R."/>
            <person name="De Haan G."/>
            <person name="DeGray S."/>
            <person name="DeMaso C."/>
            <person name="Dhargay N."/>
            <person name="Dooley K."/>
            <person name="Dooley E."/>
            <person name="Doricent M."/>
            <person name="Dorje P."/>
            <person name="Dorjee K."/>
            <person name="Dupes A."/>
            <person name="Elong R."/>
            <person name="Falk J."/>
            <person name="Farina A."/>
            <person name="Faro S."/>
            <person name="Ferguson D."/>
            <person name="Fisher S."/>
            <person name="Foley C.D."/>
            <person name="Franke A."/>
            <person name="Friedrich D."/>
            <person name="Gadbois L."/>
            <person name="Gearin G."/>
            <person name="Gearin C.R."/>
            <person name="Giannoukos G."/>
            <person name="Goode T."/>
            <person name="Graham J."/>
            <person name="Grandbois E."/>
            <person name="Grewal S."/>
            <person name="Gyaltsen K."/>
            <person name="Hafez N."/>
            <person name="Hagos B."/>
            <person name="Hall J."/>
            <person name="Henson C."/>
            <person name="Hollinger A."/>
            <person name="Honan T."/>
            <person name="Huard M.D."/>
            <person name="Hughes L."/>
            <person name="Hurhula B."/>
            <person name="Husby M.E."/>
            <person name="Kamat A."/>
            <person name="Kanga B."/>
            <person name="Kashin S."/>
            <person name="Khazanovich D."/>
            <person name="Kisner P."/>
            <person name="Lance K."/>
            <person name="Lara M."/>
            <person name="Lee W."/>
            <person name="Lennon N."/>
            <person name="Letendre F."/>
            <person name="LeVine R."/>
            <person name="Lipovsky A."/>
            <person name="Liu X."/>
            <person name="Liu J."/>
            <person name="Liu S."/>
            <person name="Lokyitsang T."/>
            <person name="Lokyitsang Y."/>
            <person name="Lubonja R."/>
            <person name="Lui A."/>
            <person name="MacDonald P."/>
            <person name="Magnisalis V."/>
            <person name="Maru K."/>
            <person name="Matthews C."/>
            <person name="McCusker W."/>
            <person name="McDonough S."/>
            <person name="Mehta T."/>
            <person name="Meldrim J."/>
            <person name="Meneus L."/>
            <person name="Mihai O."/>
            <person name="Mihalev A."/>
            <person name="Mihova T."/>
            <person name="Mittelman R."/>
            <person name="Mlenga V."/>
            <person name="Montmayeur A."/>
            <person name="Mulrain L."/>
            <person name="Navidi A."/>
            <person name="Naylor J."/>
            <person name="Negash T."/>
            <person name="Nguyen T."/>
            <person name="Nguyen N."/>
            <person name="Nicol R."/>
            <person name="Norbu C."/>
            <person name="Norbu N."/>
            <person name="Novod N."/>
            <person name="O'Neill B."/>
            <person name="Osman S."/>
            <person name="Markiewicz E."/>
            <person name="Oyono O.L."/>
            <person name="Patti C."/>
            <person name="Phunkhang P."/>
            <person name="Pierre F."/>
            <person name="Priest M."/>
            <person name="Raghuraman S."/>
            <person name="Rege F."/>
            <person name="Reyes R."/>
            <person name="Rise C."/>
            <person name="Rogov P."/>
            <person name="Ross K."/>
            <person name="Ryan E."/>
            <person name="Settipalli S."/>
            <person name="Shea T."/>
            <person name="Sherpa N."/>
            <person name="Shi L."/>
            <person name="Shih D."/>
            <person name="Sparrow T."/>
            <person name="Spaulding J."/>
            <person name="Stalker J."/>
            <person name="Stange-Thomann N."/>
            <person name="Stavropoulos S."/>
            <person name="Stone C."/>
            <person name="Strader C."/>
            <person name="Tesfaye S."/>
            <person name="Thomson T."/>
            <person name="Thoulutsang Y."/>
            <person name="Thoulutsang D."/>
            <person name="Topham K."/>
            <person name="Topping I."/>
            <person name="Tsamla T."/>
            <person name="Vassiliev H."/>
            <person name="Vo A."/>
            <person name="Wangchuk T."/>
            <person name="Wangdi T."/>
            <person name="Weiand M."/>
            <person name="Wilkinson J."/>
            <person name="Wilson A."/>
            <person name="Yadav S."/>
            <person name="Young G."/>
            <person name="Yu Q."/>
            <person name="Zembek L."/>
            <person name="Zhong D."/>
            <person name="Zimmer A."/>
            <person name="Zwirko Z."/>
            <person name="Jaffe D.B."/>
            <person name="Alvarez P."/>
            <person name="Brockman W."/>
            <person name="Butler J."/>
            <person name="Chin C."/>
            <person name="Gnerre S."/>
            <person name="Grabherr M."/>
            <person name="Kleber M."/>
            <person name="Mauceli E."/>
            <person name="MacCallum I."/>
        </authorList>
    </citation>
    <scope>NUCLEOTIDE SEQUENCE [LARGE SCALE GENOMIC DNA]</scope>
    <source>
        <strain evidence="2">Tucson 14024-0371.13</strain>
    </source>
</reference>
<dbReference type="InParanoid" id="B3N1P4"/>
<dbReference type="PhylomeDB" id="B3N1P4"/>